<comment type="caution">
    <text evidence="2">The sequence shown here is derived from an EMBL/GenBank/DDBJ whole genome shotgun (WGS) entry which is preliminary data.</text>
</comment>
<evidence type="ECO:0000259" key="1">
    <source>
        <dbReference type="Pfam" id="PF09643"/>
    </source>
</evidence>
<dbReference type="RefSeq" id="WP_212141287.1">
    <property type="nucleotide sequence ID" value="NZ_JAGSSW010000001.1"/>
</dbReference>
<gene>
    <name evidence="2" type="ORF">KDD93_00035</name>
</gene>
<protein>
    <recommendedName>
        <fullName evidence="1">YopX protein domain-containing protein</fullName>
    </recommendedName>
</protein>
<dbReference type="EMBL" id="JAGSSW010000001">
    <property type="protein sequence ID" value="MBR8462964.1"/>
    <property type="molecule type" value="Genomic_DNA"/>
</dbReference>
<sequence length="128" mass="15121">MRKIKFLAFYKVDKTIYEVLALDFENSEARLTGLITEEEIECPFYDIKLIQYTGLKDKDGYEIYEGDIVKSSTSIGEIIYDDFAFKVRFFDEELFIWEIEVSECEIIGNIFKNPELLEAEKMIKKIKD</sequence>
<reference evidence="2 3" key="1">
    <citation type="submission" date="2021-04" db="EMBL/GenBank/DDBJ databases">
        <title>Molecular and phenotypic characterization and identification of bacterial isolates recovered from the Anatolian ground squirrels (Spermophilus xanthoprymnus) and which have the potential to form a new species in the Campylobacter genus.</title>
        <authorList>
            <person name="Aydin F."/>
            <person name="Abay S."/>
            <person name="Kayman T."/>
            <person name="Karakaya E."/>
            <person name="Mustak H.K."/>
            <person name="Mustak I.B."/>
            <person name="Bilgin N."/>
            <person name="Duzler A."/>
            <person name="Sahin O."/>
            <person name="Guran O."/>
            <person name="Saticioglu I.B."/>
        </authorList>
    </citation>
    <scope>NUCLEOTIDE SEQUENCE [LARGE SCALE GENOMIC DNA]</scope>
    <source>
        <strain evidence="3">faydin-G24</strain>
    </source>
</reference>
<dbReference type="Pfam" id="PF09643">
    <property type="entry name" value="YopX"/>
    <property type="match status" value="1"/>
</dbReference>
<dbReference type="Gene3D" id="2.30.30.290">
    <property type="entry name" value="YopX-like domains"/>
    <property type="match status" value="1"/>
</dbReference>
<dbReference type="SUPFAM" id="SSF159006">
    <property type="entry name" value="YopX-like"/>
    <property type="match status" value="1"/>
</dbReference>
<name>A0ABS5HFB5_9BACT</name>
<organism evidence="2 3">
    <name type="scientific">Campylobacter anatolicus</name>
    <dbReference type="NCBI Taxonomy" id="2829105"/>
    <lineage>
        <taxon>Bacteria</taxon>
        <taxon>Pseudomonadati</taxon>
        <taxon>Campylobacterota</taxon>
        <taxon>Epsilonproteobacteria</taxon>
        <taxon>Campylobacterales</taxon>
        <taxon>Campylobacteraceae</taxon>
        <taxon>Campylobacter</taxon>
    </lineage>
</organism>
<dbReference type="Proteomes" id="UP000682951">
    <property type="component" value="Unassembled WGS sequence"/>
</dbReference>
<evidence type="ECO:0000313" key="2">
    <source>
        <dbReference type="EMBL" id="MBR8462964.1"/>
    </source>
</evidence>
<accession>A0ABS5HFB5</accession>
<dbReference type="InterPro" id="IPR019096">
    <property type="entry name" value="YopX_protein"/>
</dbReference>
<feature type="domain" description="YopX protein" evidence="1">
    <location>
        <begin position="5"/>
        <end position="118"/>
    </location>
</feature>
<evidence type="ECO:0000313" key="3">
    <source>
        <dbReference type="Proteomes" id="UP000682951"/>
    </source>
</evidence>
<proteinExistence type="predicted"/>
<keyword evidence="3" id="KW-1185">Reference proteome</keyword>
<dbReference type="InterPro" id="IPR023385">
    <property type="entry name" value="YopX-like_C"/>
</dbReference>